<organism evidence="1 2">
    <name type="scientific">Colletotrichum tanaceti</name>
    <dbReference type="NCBI Taxonomy" id="1306861"/>
    <lineage>
        <taxon>Eukaryota</taxon>
        <taxon>Fungi</taxon>
        <taxon>Dikarya</taxon>
        <taxon>Ascomycota</taxon>
        <taxon>Pezizomycotina</taxon>
        <taxon>Sordariomycetes</taxon>
        <taxon>Hypocreomycetidae</taxon>
        <taxon>Glomerellales</taxon>
        <taxon>Glomerellaceae</taxon>
        <taxon>Colletotrichum</taxon>
        <taxon>Colletotrichum destructivum species complex</taxon>
    </lineage>
</organism>
<sequence length="65" mass="7243">MAIVSIYIVIPTHCTYAYENMYAALIHGNGPGPTTFELCERRPAFSTEGTELKPKWPPRSSVMPT</sequence>
<reference evidence="1 2" key="1">
    <citation type="journal article" date="2019" name="PLoS ONE">
        <title>Comparative genome analysis indicates high evolutionary potential of pathogenicity genes in Colletotrichum tanaceti.</title>
        <authorList>
            <person name="Lelwala R.V."/>
            <person name="Korhonen P.K."/>
            <person name="Young N.D."/>
            <person name="Scott J.B."/>
            <person name="Ades P.A."/>
            <person name="Gasser R.B."/>
            <person name="Taylor P.W.J."/>
        </authorList>
    </citation>
    <scope>NUCLEOTIDE SEQUENCE [LARGE SCALE GENOMIC DNA]</scope>
    <source>
        <strain evidence="1">BRIP57314</strain>
    </source>
</reference>
<dbReference type="EMBL" id="PJEX01000696">
    <property type="protein sequence ID" value="TKW48849.1"/>
    <property type="molecule type" value="Genomic_DNA"/>
</dbReference>
<gene>
    <name evidence="1" type="ORF">CTA1_6677</name>
</gene>
<dbReference type="AlphaFoldDB" id="A0A4U6X264"/>
<keyword evidence="2" id="KW-1185">Reference proteome</keyword>
<dbReference type="Proteomes" id="UP000310108">
    <property type="component" value="Unassembled WGS sequence"/>
</dbReference>
<accession>A0A4U6X264</accession>
<protein>
    <submittedName>
        <fullName evidence="1">Uncharacterized protein</fullName>
    </submittedName>
</protein>
<name>A0A4U6X264_9PEZI</name>
<evidence type="ECO:0000313" key="1">
    <source>
        <dbReference type="EMBL" id="TKW48849.1"/>
    </source>
</evidence>
<proteinExistence type="predicted"/>
<evidence type="ECO:0000313" key="2">
    <source>
        <dbReference type="Proteomes" id="UP000310108"/>
    </source>
</evidence>
<comment type="caution">
    <text evidence="1">The sequence shown here is derived from an EMBL/GenBank/DDBJ whole genome shotgun (WGS) entry which is preliminary data.</text>
</comment>